<accession>A0A953LG37</accession>
<feature type="transmembrane region" description="Helical" evidence="1">
    <location>
        <begin position="105"/>
        <end position="124"/>
    </location>
</feature>
<reference evidence="2" key="1">
    <citation type="submission" date="2017-11" db="EMBL/GenBank/DDBJ databases">
        <title>Three new genomes from thermophilic consortium.</title>
        <authorList>
            <person name="Quaggio R."/>
            <person name="Amgarten D."/>
            <person name="Setubal J.C."/>
        </authorList>
    </citation>
    <scope>NUCLEOTIDE SEQUENCE</scope>
    <source>
        <strain evidence="2">ZCTH01-B2</strain>
    </source>
</reference>
<protein>
    <submittedName>
        <fullName evidence="2">Uncharacterized protein</fullName>
    </submittedName>
</protein>
<evidence type="ECO:0000313" key="3">
    <source>
        <dbReference type="Proteomes" id="UP000732377"/>
    </source>
</evidence>
<proteinExistence type="predicted"/>
<organism evidence="2 3">
    <name type="scientific">Symbiobacterium thermophilum</name>
    <dbReference type="NCBI Taxonomy" id="2734"/>
    <lineage>
        <taxon>Bacteria</taxon>
        <taxon>Bacillati</taxon>
        <taxon>Bacillota</taxon>
        <taxon>Clostridia</taxon>
        <taxon>Eubacteriales</taxon>
        <taxon>Symbiobacteriaceae</taxon>
        <taxon>Symbiobacterium</taxon>
    </lineage>
</organism>
<comment type="caution">
    <text evidence="2">The sequence shown here is derived from an EMBL/GenBank/DDBJ whole genome shotgun (WGS) entry which is preliminary data.</text>
</comment>
<name>A0A953LG37_SYMTR</name>
<feature type="transmembrane region" description="Helical" evidence="1">
    <location>
        <begin position="50"/>
        <end position="66"/>
    </location>
</feature>
<feature type="transmembrane region" description="Helical" evidence="1">
    <location>
        <begin position="78"/>
        <end position="99"/>
    </location>
</feature>
<keyword evidence="1" id="KW-0812">Transmembrane</keyword>
<dbReference type="EMBL" id="PIUK01000005">
    <property type="protein sequence ID" value="MBY6274851.1"/>
    <property type="molecule type" value="Genomic_DNA"/>
</dbReference>
<dbReference type="AlphaFoldDB" id="A0A953LG37"/>
<keyword evidence="1" id="KW-0472">Membrane</keyword>
<dbReference type="RefSeq" id="WP_273377537.1">
    <property type="nucleotide sequence ID" value="NZ_PIUK01000005.1"/>
</dbReference>
<evidence type="ECO:0000256" key="1">
    <source>
        <dbReference type="SAM" id="Phobius"/>
    </source>
</evidence>
<gene>
    <name evidence="2" type="ORF">CWE10_01335</name>
</gene>
<sequence>MSGMEPQGRGRAERLGPLVITVLFSLPLWADPVAQALGYDVFYLADPKLQAVYATLVQLLGGWPLYVRAVRGAAARRFGAAGLPVLASSLLYAGGLVAAVRNVPAILWFLAAGVALIVGHAVEIRGRRAVSEMRR</sequence>
<feature type="transmembrane region" description="Helical" evidence="1">
    <location>
        <begin position="12"/>
        <end position="30"/>
    </location>
</feature>
<evidence type="ECO:0000313" key="2">
    <source>
        <dbReference type="EMBL" id="MBY6274851.1"/>
    </source>
</evidence>
<dbReference type="Proteomes" id="UP000732377">
    <property type="component" value="Unassembled WGS sequence"/>
</dbReference>
<keyword evidence="1" id="KW-1133">Transmembrane helix</keyword>